<dbReference type="GO" id="GO:0005737">
    <property type="term" value="C:cytoplasm"/>
    <property type="evidence" value="ECO:0007669"/>
    <property type="project" value="TreeGrafter"/>
</dbReference>
<dbReference type="WBParaSite" id="SSLN_0000064801-mRNA-1">
    <property type="protein sequence ID" value="SSLN_0000064801-mRNA-1"/>
    <property type="gene ID" value="SSLN_0000064801"/>
</dbReference>
<evidence type="ECO:0000256" key="6">
    <source>
        <dbReference type="ARBA" id="ARBA00022723"/>
    </source>
</evidence>
<evidence type="ECO:0000256" key="8">
    <source>
        <dbReference type="ARBA" id="ARBA00022842"/>
    </source>
</evidence>
<dbReference type="EMBL" id="UYSU01000509">
    <property type="protein sequence ID" value="VDL85900.1"/>
    <property type="molecule type" value="Genomic_DNA"/>
</dbReference>
<protein>
    <recommendedName>
        <fullName evidence="4">Phosphoserine phosphatase</fullName>
        <ecNumber evidence="3">3.1.3.3</ecNumber>
    </recommendedName>
</protein>
<evidence type="ECO:0000256" key="7">
    <source>
        <dbReference type="ARBA" id="ARBA00022801"/>
    </source>
</evidence>
<keyword evidence="9" id="KW-0718">Serine biosynthesis</keyword>
<keyword evidence="8" id="KW-0460">Magnesium</keyword>
<dbReference type="InterPro" id="IPR023214">
    <property type="entry name" value="HAD_sf"/>
</dbReference>
<dbReference type="Proteomes" id="UP000275846">
    <property type="component" value="Unassembled WGS sequence"/>
</dbReference>
<keyword evidence="7" id="KW-0378">Hydrolase</keyword>
<reference evidence="10 11" key="2">
    <citation type="submission" date="2018-11" db="EMBL/GenBank/DDBJ databases">
        <authorList>
            <consortium name="Pathogen Informatics"/>
        </authorList>
    </citation>
    <scope>NUCLEOTIDE SEQUENCE [LARGE SCALE GENOMIC DNA]</scope>
    <source>
        <strain evidence="10 11">NST_G2</strain>
    </source>
</reference>
<dbReference type="InterPro" id="IPR036412">
    <property type="entry name" value="HAD-like_sf"/>
</dbReference>
<gene>
    <name evidence="10" type="ORF">SSLN_LOCUS617</name>
</gene>
<evidence type="ECO:0000313" key="11">
    <source>
        <dbReference type="Proteomes" id="UP000275846"/>
    </source>
</evidence>
<proteinExistence type="predicted"/>
<dbReference type="AlphaFoldDB" id="A0A183S8R9"/>
<evidence type="ECO:0000256" key="5">
    <source>
        <dbReference type="ARBA" id="ARBA00022605"/>
    </source>
</evidence>
<evidence type="ECO:0000313" key="12">
    <source>
        <dbReference type="WBParaSite" id="SSLN_0000064801-mRNA-1"/>
    </source>
</evidence>
<keyword evidence="11" id="KW-1185">Reference proteome</keyword>
<evidence type="ECO:0000256" key="4">
    <source>
        <dbReference type="ARBA" id="ARBA00015196"/>
    </source>
</evidence>
<dbReference type="PANTHER" id="PTHR43344">
    <property type="entry name" value="PHOSPHOSERINE PHOSPHATASE"/>
    <property type="match status" value="1"/>
</dbReference>
<evidence type="ECO:0000256" key="1">
    <source>
        <dbReference type="ARBA" id="ARBA00001946"/>
    </source>
</evidence>
<keyword evidence="5" id="KW-0028">Amino-acid biosynthesis</keyword>
<dbReference type="GO" id="GO:0000287">
    <property type="term" value="F:magnesium ion binding"/>
    <property type="evidence" value="ECO:0007669"/>
    <property type="project" value="TreeGrafter"/>
</dbReference>
<dbReference type="Gene3D" id="3.40.50.1000">
    <property type="entry name" value="HAD superfamily/HAD-like"/>
    <property type="match status" value="1"/>
</dbReference>
<dbReference type="InterPro" id="IPR050582">
    <property type="entry name" value="HAD-like_SerB"/>
</dbReference>
<dbReference type="SUPFAM" id="SSF56784">
    <property type="entry name" value="HAD-like"/>
    <property type="match status" value="1"/>
</dbReference>
<dbReference type="STRING" id="70667.A0A183S8R9"/>
<dbReference type="Gene3D" id="1.10.150.210">
    <property type="entry name" value="Phosphoserine phosphatase, domain 2"/>
    <property type="match status" value="1"/>
</dbReference>
<comment type="cofactor">
    <cofactor evidence="1">
        <name>Mg(2+)</name>
        <dbReference type="ChEBI" id="CHEBI:18420"/>
    </cofactor>
</comment>
<comment type="pathway">
    <text evidence="2">Amino-acid biosynthesis; L-serine biosynthesis; L-serine from 3-phospho-D-glycerate: step 3/3.</text>
</comment>
<accession>A0A183S8R9</accession>
<dbReference type="PANTHER" id="PTHR43344:SF2">
    <property type="entry name" value="PHOSPHOSERINE PHOSPHATASE"/>
    <property type="match status" value="1"/>
</dbReference>
<keyword evidence="6" id="KW-0479">Metal-binding</keyword>
<evidence type="ECO:0000256" key="3">
    <source>
        <dbReference type="ARBA" id="ARBA00012640"/>
    </source>
</evidence>
<evidence type="ECO:0000256" key="9">
    <source>
        <dbReference type="ARBA" id="ARBA00023299"/>
    </source>
</evidence>
<dbReference type="GO" id="GO:0006564">
    <property type="term" value="P:L-serine biosynthetic process"/>
    <property type="evidence" value="ECO:0007669"/>
    <property type="project" value="UniProtKB-KW"/>
</dbReference>
<organism evidence="12">
    <name type="scientific">Schistocephalus solidus</name>
    <name type="common">Tapeworm</name>
    <dbReference type="NCBI Taxonomy" id="70667"/>
    <lineage>
        <taxon>Eukaryota</taxon>
        <taxon>Metazoa</taxon>
        <taxon>Spiralia</taxon>
        <taxon>Lophotrochozoa</taxon>
        <taxon>Platyhelminthes</taxon>
        <taxon>Cestoda</taxon>
        <taxon>Eucestoda</taxon>
        <taxon>Diphyllobothriidea</taxon>
        <taxon>Diphyllobothriidae</taxon>
        <taxon>Schistocephalus</taxon>
    </lineage>
</organism>
<evidence type="ECO:0000313" key="10">
    <source>
        <dbReference type="EMBL" id="VDL85900.1"/>
    </source>
</evidence>
<reference evidence="12" key="1">
    <citation type="submission" date="2016-06" db="UniProtKB">
        <authorList>
            <consortium name="WormBaseParasite"/>
        </authorList>
    </citation>
    <scope>IDENTIFICATION</scope>
</reference>
<dbReference type="OrthoDB" id="27226at2759"/>
<sequence length="123" mass="13289">MAVDFSKVAAICFDVDSTVCTNEGIDELAAHMGKADTRKAMAGEMDFTSALTKRLHALQISRSDLDTYLSTFPLSLTPGISMKSFHVKNVRAICFDVDSTVCTNDGLDALGQYMGKAQLIADM</sequence>
<dbReference type="GO" id="GO:0036424">
    <property type="term" value="F:L-phosphoserine phosphatase activity"/>
    <property type="evidence" value="ECO:0007669"/>
    <property type="project" value="TreeGrafter"/>
</dbReference>
<evidence type="ECO:0000256" key="2">
    <source>
        <dbReference type="ARBA" id="ARBA00005135"/>
    </source>
</evidence>
<dbReference type="EC" id="3.1.3.3" evidence="3"/>
<name>A0A183S8R9_SCHSO</name>